<keyword evidence="2" id="KW-1185">Reference proteome</keyword>
<evidence type="ECO:0000313" key="1">
    <source>
        <dbReference type="EnsemblPlants" id="TuG1812G0500004397.01.T01.cds354587"/>
    </source>
</evidence>
<name>A0A8R7QIW8_TRIUA</name>
<protein>
    <submittedName>
        <fullName evidence="1">Uncharacterized protein</fullName>
    </submittedName>
</protein>
<dbReference type="Proteomes" id="UP000015106">
    <property type="component" value="Chromosome 5"/>
</dbReference>
<dbReference type="EnsemblPlants" id="TuG1812G0500004397.01.T01">
    <property type="protein sequence ID" value="TuG1812G0500004397.01.T01.cds354587"/>
    <property type="gene ID" value="TuG1812G0500004397.01"/>
</dbReference>
<reference evidence="2" key="1">
    <citation type="journal article" date="2013" name="Nature">
        <title>Draft genome of the wheat A-genome progenitor Triticum urartu.</title>
        <authorList>
            <person name="Ling H.Q."/>
            <person name="Zhao S."/>
            <person name="Liu D."/>
            <person name="Wang J."/>
            <person name="Sun H."/>
            <person name="Zhang C."/>
            <person name="Fan H."/>
            <person name="Li D."/>
            <person name="Dong L."/>
            <person name="Tao Y."/>
            <person name="Gao C."/>
            <person name="Wu H."/>
            <person name="Li Y."/>
            <person name="Cui Y."/>
            <person name="Guo X."/>
            <person name="Zheng S."/>
            <person name="Wang B."/>
            <person name="Yu K."/>
            <person name="Liang Q."/>
            <person name="Yang W."/>
            <person name="Lou X."/>
            <person name="Chen J."/>
            <person name="Feng M."/>
            <person name="Jian J."/>
            <person name="Zhang X."/>
            <person name="Luo G."/>
            <person name="Jiang Y."/>
            <person name="Liu J."/>
            <person name="Wang Z."/>
            <person name="Sha Y."/>
            <person name="Zhang B."/>
            <person name="Wu H."/>
            <person name="Tang D."/>
            <person name="Shen Q."/>
            <person name="Xue P."/>
            <person name="Zou S."/>
            <person name="Wang X."/>
            <person name="Liu X."/>
            <person name="Wang F."/>
            <person name="Yang Y."/>
            <person name="An X."/>
            <person name="Dong Z."/>
            <person name="Zhang K."/>
            <person name="Zhang X."/>
            <person name="Luo M.C."/>
            <person name="Dvorak J."/>
            <person name="Tong Y."/>
            <person name="Wang J."/>
            <person name="Yang H."/>
            <person name="Li Z."/>
            <person name="Wang D."/>
            <person name="Zhang A."/>
            <person name="Wang J."/>
        </authorList>
    </citation>
    <scope>NUCLEOTIDE SEQUENCE</scope>
    <source>
        <strain evidence="2">cv. G1812</strain>
    </source>
</reference>
<reference evidence="1" key="3">
    <citation type="submission" date="2022-06" db="UniProtKB">
        <authorList>
            <consortium name="EnsemblPlants"/>
        </authorList>
    </citation>
    <scope>IDENTIFICATION</scope>
</reference>
<organism evidence="1 2">
    <name type="scientific">Triticum urartu</name>
    <name type="common">Red wild einkorn</name>
    <name type="synonym">Crithodium urartu</name>
    <dbReference type="NCBI Taxonomy" id="4572"/>
    <lineage>
        <taxon>Eukaryota</taxon>
        <taxon>Viridiplantae</taxon>
        <taxon>Streptophyta</taxon>
        <taxon>Embryophyta</taxon>
        <taxon>Tracheophyta</taxon>
        <taxon>Spermatophyta</taxon>
        <taxon>Magnoliopsida</taxon>
        <taxon>Liliopsida</taxon>
        <taxon>Poales</taxon>
        <taxon>Poaceae</taxon>
        <taxon>BOP clade</taxon>
        <taxon>Pooideae</taxon>
        <taxon>Triticodae</taxon>
        <taxon>Triticeae</taxon>
        <taxon>Triticinae</taxon>
        <taxon>Triticum</taxon>
    </lineage>
</organism>
<sequence>MYSSRWSPCCLGHELIHQGCWQPPKWSIDINTGRIVGCGHHLHQAPHIRPSRAHTQGEYTSPFALHIAWLCMTVDGCSKRLY</sequence>
<dbReference type="AlphaFoldDB" id="A0A8R7QIW8"/>
<reference evidence="1" key="2">
    <citation type="submission" date="2018-03" db="EMBL/GenBank/DDBJ databases">
        <title>The Triticum urartu genome reveals the dynamic nature of wheat genome evolution.</title>
        <authorList>
            <person name="Ling H."/>
            <person name="Ma B."/>
            <person name="Shi X."/>
            <person name="Liu H."/>
            <person name="Dong L."/>
            <person name="Sun H."/>
            <person name="Cao Y."/>
            <person name="Gao Q."/>
            <person name="Zheng S."/>
            <person name="Li Y."/>
            <person name="Yu Y."/>
            <person name="Du H."/>
            <person name="Qi M."/>
            <person name="Li Y."/>
            <person name="Yu H."/>
            <person name="Cui Y."/>
            <person name="Wang N."/>
            <person name="Chen C."/>
            <person name="Wu H."/>
            <person name="Zhao Y."/>
            <person name="Zhang J."/>
            <person name="Li Y."/>
            <person name="Zhou W."/>
            <person name="Zhang B."/>
            <person name="Hu W."/>
            <person name="Eijk M."/>
            <person name="Tang J."/>
            <person name="Witsenboer H."/>
            <person name="Zhao S."/>
            <person name="Li Z."/>
            <person name="Zhang A."/>
            <person name="Wang D."/>
            <person name="Liang C."/>
        </authorList>
    </citation>
    <scope>NUCLEOTIDE SEQUENCE [LARGE SCALE GENOMIC DNA]</scope>
    <source>
        <strain evidence="1">cv. G1812</strain>
    </source>
</reference>
<evidence type="ECO:0000313" key="2">
    <source>
        <dbReference type="Proteomes" id="UP000015106"/>
    </source>
</evidence>
<accession>A0A8R7QIW8</accession>
<dbReference type="Gramene" id="TuG1812G0500004397.01.T01">
    <property type="protein sequence ID" value="TuG1812G0500004397.01.T01.cds354587"/>
    <property type="gene ID" value="TuG1812G0500004397.01"/>
</dbReference>
<proteinExistence type="predicted"/>